<sequence>MTNNDVLRRLRYALDLSDGKVIRLFAKVKFEMPQETLHNMLRKDDEKGFQACSDQDLCRFLDGLIIFKRGQREGAETPKPTRLNNNLIMRKLRIALELRDDDIVELLSLADFRTSKSEISALFQKPEHKNFKVCGDQLLRNFIKGLSVKLRGK</sequence>
<keyword evidence="2" id="KW-1185">Reference proteome</keyword>
<dbReference type="RefSeq" id="WP_248937393.1">
    <property type="nucleotide sequence ID" value="NZ_JAKIKT010000009.1"/>
</dbReference>
<accession>A0ABT0NBN4</accession>
<name>A0ABT0NBN4_9GAMM</name>
<proteinExistence type="predicted"/>
<evidence type="ECO:0000313" key="1">
    <source>
        <dbReference type="EMBL" id="MCL2915854.1"/>
    </source>
</evidence>
<dbReference type="EMBL" id="JAKIKT010000009">
    <property type="protein sequence ID" value="MCL2915854.1"/>
    <property type="molecule type" value="Genomic_DNA"/>
</dbReference>
<evidence type="ECO:0000313" key="2">
    <source>
        <dbReference type="Proteomes" id="UP001202831"/>
    </source>
</evidence>
<dbReference type="Proteomes" id="UP001202831">
    <property type="component" value="Unassembled WGS sequence"/>
</dbReference>
<organism evidence="1 2">
    <name type="scientific">Shewanella corallii</name>
    <dbReference type="NCBI Taxonomy" id="560080"/>
    <lineage>
        <taxon>Bacteria</taxon>
        <taxon>Pseudomonadati</taxon>
        <taxon>Pseudomonadota</taxon>
        <taxon>Gammaproteobacteria</taxon>
        <taxon>Alteromonadales</taxon>
        <taxon>Shewanellaceae</taxon>
        <taxon>Shewanella</taxon>
    </lineage>
</organism>
<dbReference type="Pfam" id="PF07308">
    <property type="entry name" value="DUF1456"/>
    <property type="match status" value="2"/>
</dbReference>
<reference evidence="1 2" key="1">
    <citation type="submission" date="2022-01" db="EMBL/GenBank/DDBJ databases">
        <title>Whole genome-based taxonomy of the Shewanellaceae.</title>
        <authorList>
            <person name="Martin-Rodriguez A.J."/>
        </authorList>
    </citation>
    <scope>NUCLEOTIDE SEQUENCE [LARGE SCALE GENOMIC DNA]</scope>
    <source>
        <strain evidence="1 2">DSM 21332</strain>
    </source>
</reference>
<protein>
    <submittedName>
        <fullName evidence="1">DUF1456 family protein</fullName>
    </submittedName>
</protein>
<dbReference type="PANTHER" id="PTHR37805:SF1">
    <property type="entry name" value="CYTOPLASMIC PROTEIN"/>
    <property type="match status" value="1"/>
</dbReference>
<dbReference type="PANTHER" id="PTHR37805">
    <property type="entry name" value="CYTOPLASMIC PROTEIN-RELATED"/>
    <property type="match status" value="1"/>
</dbReference>
<gene>
    <name evidence="1" type="ORF">L2725_19110</name>
</gene>
<dbReference type="InterPro" id="IPR009921">
    <property type="entry name" value="YehS-like"/>
</dbReference>
<comment type="caution">
    <text evidence="1">The sequence shown here is derived from an EMBL/GenBank/DDBJ whole genome shotgun (WGS) entry which is preliminary data.</text>
</comment>